<dbReference type="Gene3D" id="1.10.1060.10">
    <property type="entry name" value="Alpha-helical ferredoxin"/>
    <property type="match status" value="1"/>
</dbReference>
<keyword evidence="2" id="KW-0479">Metal-binding</keyword>
<comment type="caution">
    <text evidence="8">The sequence shown here is derived from an EMBL/GenBank/DDBJ whole genome shotgun (WGS) entry which is preliminary data.</text>
</comment>
<feature type="transmembrane region" description="Helical" evidence="6">
    <location>
        <begin position="109"/>
        <end position="128"/>
    </location>
</feature>
<feature type="transmembrane region" description="Helical" evidence="6">
    <location>
        <begin position="6"/>
        <end position="25"/>
    </location>
</feature>
<feature type="transmembrane region" description="Helical" evidence="6">
    <location>
        <begin position="67"/>
        <end position="89"/>
    </location>
</feature>
<dbReference type="GO" id="GO:0016491">
    <property type="term" value="F:oxidoreductase activity"/>
    <property type="evidence" value="ECO:0007669"/>
    <property type="project" value="UniProtKB-KW"/>
</dbReference>
<dbReference type="OrthoDB" id="9794954at2"/>
<dbReference type="InterPro" id="IPR051460">
    <property type="entry name" value="HdrC_iron-sulfur_subunit"/>
</dbReference>
<sequence length="657" mass="73696">MQPLRIIAFTVLLIAALIGFFSGIYQRYRFLRLGQAEHRSDHSEERMRGFFKYVLGQGKVLAEPSGIGHFFIFWGFIILGFGELDFFGFDLFGRHIPGFTQGWFTHTQELFAAFVMVAVIVALIRRYVWRPMRIEPTFEAGFILGLIFIIVATLFLTTGLDAVASGASSVPAAPMSTLVAYWFSGMSPAVAGNLAQVFFWIHTLSIFGFLVFIPRSKHLHMIGAVFNTYYRNLGPVGKLKTLDLSDETVEEFGVAKVTQLSWKQLLDGYACTECGRCHVSCPATLTGKDLSPKYLILKMKDHLVDQGPSLLKMAAGGEDYTASLPDLVGEVYTEDEIWACTTCRACEEACPVFNEHVSLIVDLRRDLVLTKGNAPGEVNRTFTNLERHSNEWGRPRSARAEWAEGLGIRAMEDVEGAVDYLYYVGTAVSFDPRNQKIAQSFVKLLQKANVDFAILGKEEESDGDSARRLGNEFLYQELVERNVELFKAYGVKKIITTDPHAFNQFSKEYKDFGLDIEVLHHTQFLAELLKEGRIIPKQRVEKTVTYHDPCYLGRYNGEYDAPRYILEHIPGLTVLEMERSRNKSMCCGAGGGSMFKEETGEKRINVERTEQALATGATTIATACPYCMTMMIDGTKAKGVEEEIDTNDIAELLFMAI</sequence>
<dbReference type="PANTHER" id="PTHR43255">
    <property type="entry name" value="IRON-SULFUR-BINDING OXIDOREDUCTASE FADF-RELATED-RELATED"/>
    <property type="match status" value="1"/>
</dbReference>
<dbReference type="PROSITE" id="PS00198">
    <property type="entry name" value="4FE4S_FER_1"/>
    <property type="match status" value="1"/>
</dbReference>
<dbReference type="InterPro" id="IPR009051">
    <property type="entry name" value="Helical_ferredxn"/>
</dbReference>
<keyword evidence="1" id="KW-0004">4Fe-4S</keyword>
<dbReference type="SUPFAM" id="SSF46548">
    <property type="entry name" value="alpha-helical ferredoxin"/>
    <property type="match status" value="1"/>
</dbReference>
<dbReference type="SUPFAM" id="SSF103501">
    <property type="entry name" value="Respiratory nitrate reductase 1 gamma chain"/>
    <property type="match status" value="1"/>
</dbReference>
<feature type="transmembrane region" description="Helical" evidence="6">
    <location>
        <begin position="140"/>
        <end position="160"/>
    </location>
</feature>
<dbReference type="GO" id="GO:0046872">
    <property type="term" value="F:metal ion binding"/>
    <property type="evidence" value="ECO:0007669"/>
    <property type="project" value="UniProtKB-KW"/>
</dbReference>
<dbReference type="InterPro" id="IPR004017">
    <property type="entry name" value="Cys_rich_dom"/>
</dbReference>
<accession>A0A853KA66</accession>
<dbReference type="RefSeq" id="WP_067564676.1">
    <property type="nucleotide sequence ID" value="NZ_LSUQ01000024.1"/>
</dbReference>
<keyword evidence="6" id="KW-0472">Membrane</keyword>
<gene>
    <name evidence="8" type="ORF">AYW79_08865</name>
</gene>
<dbReference type="GO" id="GO:0051539">
    <property type="term" value="F:4 iron, 4 sulfur cluster binding"/>
    <property type="evidence" value="ECO:0007669"/>
    <property type="project" value="UniProtKB-KW"/>
</dbReference>
<feature type="domain" description="4Fe-4S ferredoxin-type" evidence="7">
    <location>
        <begin position="329"/>
        <end position="362"/>
    </location>
</feature>
<dbReference type="Gene3D" id="1.20.950.20">
    <property type="entry name" value="Transmembrane di-heme cytochromes, Chain C"/>
    <property type="match status" value="1"/>
</dbReference>
<dbReference type="AlphaFoldDB" id="A0A853KA66"/>
<dbReference type="InterPro" id="IPR036197">
    <property type="entry name" value="NarG-like_sf"/>
</dbReference>
<reference evidence="8 9" key="1">
    <citation type="submission" date="2016-02" db="EMBL/GenBank/DDBJ databases">
        <title>Draft genome sequence of Acidibacillus ferrooxidans SLC66.</title>
        <authorList>
            <person name="Oliveira G."/>
            <person name="Nancucheo I."/>
            <person name="Dall'Agnol H."/>
            <person name="Johnson B."/>
            <person name="Oliveira R."/>
            <person name="Nunes G.L."/>
            <person name="Tzotzos G."/>
            <person name="Orellana S.C."/>
            <person name="Salim A.C."/>
            <person name="Araujo F.M."/>
        </authorList>
    </citation>
    <scope>NUCLEOTIDE SEQUENCE [LARGE SCALE GENOMIC DNA]</scope>
    <source>
        <strain evidence="8 9">SLC66</strain>
    </source>
</reference>
<dbReference type="EMBL" id="LSUQ01000024">
    <property type="protein sequence ID" value="OAG93747.1"/>
    <property type="molecule type" value="Genomic_DNA"/>
</dbReference>
<evidence type="ECO:0000256" key="4">
    <source>
        <dbReference type="ARBA" id="ARBA00023004"/>
    </source>
</evidence>
<dbReference type="GO" id="GO:0005886">
    <property type="term" value="C:plasma membrane"/>
    <property type="evidence" value="ECO:0007669"/>
    <property type="project" value="TreeGrafter"/>
</dbReference>
<evidence type="ECO:0000256" key="1">
    <source>
        <dbReference type="ARBA" id="ARBA00022485"/>
    </source>
</evidence>
<keyword evidence="6" id="KW-1133">Transmembrane helix</keyword>
<evidence type="ECO:0000256" key="6">
    <source>
        <dbReference type="SAM" id="Phobius"/>
    </source>
</evidence>
<keyword evidence="6" id="KW-0812">Transmembrane</keyword>
<dbReference type="InterPro" id="IPR017900">
    <property type="entry name" value="4Fe4S_Fe_S_CS"/>
</dbReference>
<feature type="transmembrane region" description="Helical" evidence="6">
    <location>
        <begin position="180"/>
        <end position="213"/>
    </location>
</feature>
<evidence type="ECO:0000259" key="7">
    <source>
        <dbReference type="PROSITE" id="PS51379"/>
    </source>
</evidence>
<proteinExistence type="predicted"/>
<evidence type="ECO:0000313" key="9">
    <source>
        <dbReference type="Proteomes" id="UP000077421"/>
    </source>
</evidence>
<dbReference type="Pfam" id="PF13187">
    <property type="entry name" value="Fer4_9"/>
    <property type="match status" value="1"/>
</dbReference>
<dbReference type="InterPro" id="IPR017896">
    <property type="entry name" value="4Fe4S_Fe-S-bd"/>
</dbReference>
<dbReference type="Pfam" id="PF02754">
    <property type="entry name" value="CCG"/>
    <property type="match status" value="2"/>
</dbReference>
<keyword evidence="4" id="KW-0408">Iron</keyword>
<dbReference type="PROSITE" id="PS51379">
    <property type="entry name" value="4FE4S_FER_2"/>
    <property type="match status" value="2"/>
</dbReference>
<protein>
    <recommendedName>
        <fullName evidence="7">4Fe-4S ferredoxin-type domain-containing protein</fullName>
    </recommendedName>
</protein>
<keyword evidence="5" id="KW-0411">Iron-sulfur</keyword>
<keyword evidence="3" id="KW-0560">Oxidoreductase</keyword>
<evidence type="ECO:0000256" key="2">
    <source>
        <dbReference type="ARBA" id="ARBA00022723"/>
    </source>
</evidence>
<organism evidence="8 9">
    <name type="scientific">Ferroacidibacillus organovorans</name>
    <dbReference type="NCBI Taxonomy" id="1765683"/>
    <lineage>
        <taxon>Bacteria</taxon>
        <taxon>Bacillati</taxon>
        <taxon>Bacillota</taxon>
        <taxon>Bacilli</taxon>
        <taxon>Bacillales</taxon>
        <taxon>Alicyclobacillaceae</taxon>
        <taxon>Ferroacidibacillus</taxon>
    </lineage>
</organism>
<evidence type="ECO:0000256" key="3">
    <source>
        <dbReference type="ARBA" id="ARBA00023002"/>
    </source>
</evidence>
<evidence type="ECO:0000256" key="5">
    <source>
        <dbReference type="ARBA" id="ARBA00023014"/>
    </source>
</evidence>
<name>A0A853KA66_9BACL</name>
<evidence type="ECO:0000313" key="8">
    <source>
        <dbReference type="EMBL" id="OAG93747.1"/>
    </source>
</evidence>
<dbReference type="Proteomes" id="UP000077421">
    <property type="component" value="Unassembled WGS sequence"/>
</dbReference>
<dbReference type="PANTHER" id="PTHR43255:SF1">
    <property type="entry name" value="IRON-SULFUR-BINDING OXIDOREDUCTASE FADF-RELATED"/>
    <property type="match status" value="1"/>
</dbReference>
<feature type="domain" description="4Fe-4S ferredoxin-type" evidence="7">
    <location>
        <begin position="262"/>
        <end position="293"/>
    </location>
</feature>